<proteinExistence type="predicted"/>
<dbReference type="Proteomes" id="UP001181355">
    <property type="component" value="Chromosome"/>
</dbReference>
<accession>A0ABY9RJB6</accession>
<gene>
    <name evidence="1" type="ORF">RF679_01175</name>
</gene>
<evidence type="ECO:0000313" key="2">
    <source>
        <dbReference type="Proteomes" id="UP001181355"/>
    </source>
</evidence>
<reference evidence="1" key="1">
    <citation type="submission" date="2023-09" db="EMBL/GenBank/DDBJ databases">
        <title>Undibacterium sp. 20NA77.5 isolated from freshwater.</title>
        <authorList>
            <person name="Le V."/>
            <person name="Ko S.-R."/>
            <person name="Ahn C.-Y."/>
            <person name="Oh H.-M."/>
        </authorList>
    </citation>
    <scope>NUCLEOTIDE SEQUENCE</scope>
    <source>
        <strain evidence="1">20NA77.5</strain>
    </source>
</reference>
<keyword evidence="2" id="KW-1185">Reference proteome</keyword>
<dbReference type="EMBL" id="CP133720">
    <property type="protein sequence ID" value="WMW80908.1"/>
    <property type="molecule type" value="Genomic_DNA"/>
</dbReference>
<evidence type="ECO:0000313" key="1">
    <source>
        <dbReference type="EMBL" id="WMW80908.1"/>
    </source>
</evidence>
<dbReference type="RefSeq" id="WP_309482399.1">
    <property type="nucleotide sequence ID" value="NZ_CP133720.1"/>
</dbReference>
<sequence>MTFVFEKIDTARARTLASRVNLPLISGGNQTLIDRECGIELYSLGGGGSYPQRGDDPPSLWCFMFQEEAIALATRHEFQMEHGKNVAYIHFEIFSIPPHLEREIPAIKPHLQKTFTTYLSHSYRSEIAAKLIFPDSNLDKC</sequence>
<protein>
    <submittedName>
        <fullName evidence="1">Uncharacterized protein</fullName>
    </submittedName>
</protein>
<organism evidence="1 2">
    <name type="scientific">Undibacterium cyanobacteriorum</name>
    <dbReference type="NCBI Taxonomy" id="3073561"/>
    <lineage>
        <taxon>Bacteria</taxon>
        <taxon>Pseudomonadati</taxon>
        <taxon>Pseudomonadota</taxon>
        <taxon>Betaproteobacteria</taxon>
        <taxon>Burkholderiales</taxon>
        <taxon>Oxalobacteraceae</taxon>
        <taxon>Undibacterium</taxon>
    </lineage>
</organism>
<name>A0ABY9RJB6_9BURK</name>